<proteinExistence type="inferred from homology"/>
<evidence type="ECO:0000256" key="2">
    <source>
        <dbReference type="ARBA" id="ARBA00022692"/>
    </source>
</evidence>
<keyword evidence="7" id="KW-1185">Reference proteome</keyword>
<keyword evidence="2 5" id="KW-0812">Transmembrane</keyword>
<dbReference type="Pfam" id="PF01925">
    <property type="entry name" value="TauE"/>
    <property type="match status" value="1"/>
</dbReference>
<feature type="transmembrane region" description="Helical" evidence="5">
    <location>
        <begin position="153"/>
        <end position="171"/>
    </location>
</feature>
<evidence type="ECO:0000256" key="5">
    <source>
        <dbReference type="RuleBase" id="RU363041"/>
    </source>
</evidence>
<dbReference type="GO" id="GO:0005886">
    <property type="term" value="C:plasma membrane"/>
    <property type="evidence" value="ECO:0007669"/>
    <property type="project" value="UniProtKB-SubCell"/>
</dbReference>
<protein>
    <recommendedName>
        <fullName evidence="5">Probable membrane transporter protein</fullName>
    </recommendedName>
</protein>
<feature type="transmembrane region" description="Helical" evidence="5">
    <location>
        <begin position="122"/>
        <end position="141"/>
    </location>
</feature>
<feature type="transmembrane region" description="Helical" evidence="5">
    <location>
        <begin position="20"/>
        <end position="40"/>
    </location>
</feature>
<dbReference type="Proteomes" id="UP000320643">
    <property type="component" value="Unassembled WGS sequence"/>
</dbReference>
<feature type="transmembrane region" description="Helical" evidence="5">
    <location>
        <begin position="183"/>
        <end position="204"/>
    </location>
</feature>
<comment type="similarity">
    <text evidence="5">Belongs to the 4-toluene sulfonate uptake permease (TSUP) (TC 2.A.102) family.</text>
</comment>
<feature type="transmembrane region" description="Helical" evidence="5">
    <location>
        <begin position="249"/>
        <end position="269"/>
    </location>
</feature>
<sequence length="297" mass="31977">MTKIILQLERATNNITFRQIAITMLLLKLIIISYFAYLLIGEVTNGTLSFDSTFFIFLAIGFFAQVVDGALGMAYGVSCTTLLMNFGIPASLASASVHTSEIFTTGISGLSHIKFNNIDKGLFFKIVITGTLGAVLGAYLISDYFDGNIIKPYISAYLILLGSYIIYKGIANKSTKNKTVKKAPLLALVGGFLDTIGGGGWGPIVTSNLLSQGKDPREAIGTVNTAEFFITYFATAIFVFFLGVKHWQIILGLIAGGALAAPIGAYAASRINKRVLFFMVGTLIIITSGYTLYKSVF</sequence>
<comment type="caution">
    <text evidence="6">The sequence shown here is derived from an EMBL/GenBank/DDBJ whole genome shotgun (WGS) entry which is preliminary data.</text>
</comment>
<keyword evidence="4 5" id="KW-0472">Membrane</keyword>
<dbReference type="AlphaFoldDB" id="A0A552V5N4"/>
<comment type="subcellular location">
    <subcellularLocation>
        <location evidence="5">Cell membrane</location>
        <topology evidence="5">Multi-pass membrane protein</topology>
    </subcellularLocation>
    <subcellularLocation>
        <location evidence="1">Membrane</location>
        <topology evidence="1">Multi-pass membrane protein</topology>
    </subcellularLocation>
</comment>
<dbReference type="InterPro" id="IPR002781">
    <property type="entry name" value="TM_pro_TauE-like"/>
</dbReference>
<feature type="transmembrane region" description="Helical" evidence="5">
    <location>
        <begin position="52"/>
        <end position="77"/>
    </location>
</feature>
<organism evidence="6 7">
    <name type="scientific">Flavobacterium zepuense</name>
    <dbReference type="NCBI Taxonomy" id="2593302"/>
    <lineage>
        <taxon>Bacteria</taxon>
        <taxon>Pseudomonadati</taxon>
        <taxon>Bacteroidota</taxon>
        <taxon>Flavobacteriia</taxon>
        <taxon>Flavobacteriales</taxon>
        <taxon>Flavobacteriaceae</taxon>
        <taxon>Flavobacterium</taxon>
    </lineage>
</organism>
<name>A0A552V5N4_9FLAO</name>
<dbReference type="InterPro" id="IPR051598">
    <property type="entry name" value="TSUP/Inactive_protease-like"/>
</dbReference>
<evidence type="ECO:0000313" key="6">
    <source>
        <dbReference type="EMBL" id="TRW25776.1"/>
    </source>
</evidence>
<evidence type="ECO:0000256" key="3">
    <source>
        <dbReference type="ARBA" id="ARBA00022989"/>
    </source>
</evidence>
<dbReference type="OrthoDB" id="45564at2"/>
<keyword evidence="3 5" id="KW-1133">Transmembrane helix</keyword>
<feature type="transmembrane region" description="Helical" evidence="5">
    <location>
        <begin position="275"/>
        <end position="293"/>
    </location>
</feature>
<dbReference type="PANTHER" id="PTHR43701">
    <property type="entry name" value="MEMBRANE TRANSPORTER PROTEIN MJ0441-RELATED"/>
    <property type="match status" value="1"/>
</dbReference>
<keyword evidence="5" id="KW-1003">Cell membrane</keyword>
<accession>A0A552V5N4</accession>
<dbReference type="PANTHER" id="PTHR43701:SF12">
    <property type="entry name" value="MEMBRANE TRANSPORTER PROTEIN YTNM-RELATED"/>
    <property type="match status" value="1"/>
</dbReference>
<evidence type="ECO:0000313" key="7">
    <source>
        <dbReference type="Proteomes" id="UP000320643"/>
    </source>
</evidence>
<evidence type="ECO:0000256" key="1">
    <source>
        <dbReference type="ARBA" id="ARBA00004141"/>
    </source>
</evidence>
<gene>
    <name evidence="6" type="ORF">FMM05_06015</name>
</gene>
<dbReference type="RefSeq" id="WP_143372440.1">
    <property type="nucleotide sequence ID" value="NZ_VJVZ01000003.1"/>
</dbReference>
<dbReference type="EMBL" id="VJVZ01000003">
    <property type="protein sequence ID" value="TRW25776.1"/>
    <property type="molecule type" value="Genomic_DNA"/>
</dbReference>
<feature type="transmembrane region" description="Helical" evidence="5">
    <location>
        <begin position="224"/>
        <end position="242"/>
    </location>
</feature>
<reference evidence="6 7" key="1">
    <citation type="submission" date="2019-07" db="EMBL/GenBank/DDBJ databases">
        <title>Flavobacterium sp. nov., isolated from glacier ice.</title>
        <authorList>
            <person name="Liu Q."/>
            <person name="Xin Y.-H."/>
        </authorList>
    </citation>
    <scope>NUCLEOTIDE SEQUENCE [LARGE SCALE GENOMIC DNA]</scope>
    <source>
        <strain evidence="6 7">ZT4R6</strain>
    </source>
</reference>
<evidence type="ECO:0000256" key="4">
    <source>
        <dbReference type="ARBA" id="ARBA00023136"/>
    </source>
</evidence>